<dbReference type="InterPro" id="IPR018786">
    <property type="entry name" value="Mit_KHE1"/>
</dbReference>
<evidence type="ECO:0000313" key="2">
    <source>
        <dbReference type="EMBL" id="KAH3676027.1"/>
    </source>
</evidence>
<dbReference type="AlphaFoldDB" id="A0A9P8PQ48"/>
<reference evidence="2" key="2">
    <citation type="submission" date="2021-01" db="EMBL/GenBank/DDBJ databases">
        <authorList>
            <person name="Schikora-Tamarit M.A."/>
        </authorList>
    </citation>
    <scope>NUCLEOTIDE SEQUENCE</scope>
    <source>
        <strain evidence="2">CBS6341</strain>
    </source>
</reference>
<reference evidence="2" key="1">
    <citation type="journal article" date="2021" name="Open Biol.">
        <title>Shared evolutionary footprints suggest mitochondrial oxidative damage underlies multiple complex I losses in fungi.</title>
        <authorList>
            <person name="Schikora-Tamarit M.A."/>
            <person name="Marcet-Houben M."/>
            <person name="Nosek J."/>
            <person name="Gabaldon T."/>
        </authorList>
    </citation>
    <scope>NUCLEOTIDE SEQUENCE</scope>
    <source>
        <strain evidence="2">CBS6341</strain>
    </source>
</reference>
<dbReference type="GO" id="GO:0005743">
    <property type="term" value="C:mitochondrial inner membrane"/>
    <property type="evidence" value="ECO:0007669"/>
    <property type="project" value="TreeGrafter"/>
</dbReference>
<dbReference type="PANTHER" id="PTHR28062:SF1">
    <property type="entry name" value="TRANSMEMBRANE PROTEIN"/>
    <property type="match status" value="1"/>
</dbReference>
<dbReference type="Proteomes" id="UP000769528">
    <property type="component" value="Unassembled WGS sequence"/>
</dbReference>
<sequence>MICTRISSSQVPLFSRSFSTKPSIDLAKIFIFPIKKGKHPYVYFKYNEELVNSSSTIVKYENKLITLAAKGWKTLQDSDKSYNKKIVHYINKLLEQTPWVENSLLSFPSQSALLKQVKLHNNEKGEEKLANKLSPIYELENIKHDLIKIPVYYPKSIIEKSKLTEELLKLTDSSQSFFKKKMIINALLLPLTAPLILLPIVPNVPGFYLCYRFYCNLKASLGASHLKEMISQNELEFVESNELDTFYENSANETLFINEQTIEKIVESFETQGIKTYLIKALKQESHSEQGKSIE</sequence>
<keyword evidence="1" id="KW-0472">Membrane</keyword>
<dbReference type="GO" id="GO:1902600">
    <property type="term" value="P:proton transmembrane transport"/>
    <property type="evidence" value="ECO:0007669"/>
    <property type="project" value="TreeGrafter"/>
</dbReference>
<keyword evidence="1" id="KW-1133">Transmembrane helix</keyword>
<comment type="caution">
    <text evidence="2">The sequence shown here is derived from an EMBL/GenBank/DDBJ whole genome shotgun (WGS) entry which is preliminary data.</text>
</comment>
<dbReference type="Pfam" id="PF10173">
    <property type="entry name" value="Mit_KHE1"/>
    <property type="match status" value="1"/>
</dbReference>
<feature type="transmembrane region" description="Helical" evidence="1">
    <location>
        <begin position="182"/>
        <end position="201"/>
    </location>
</feature>
<proteinExistence type="predicted"/>
<dbReference type="EMBL" id="JAEUBF010000681">
    <property type="protein sequence ID" value="KAH3676027.1"/>
    <property type="molecule type" value="Genomic_DNA"/>
</dbReference>
<protein>
    <submittedName>
        <fullName evidence="2">Uncharacterized protein</fullName>
    </submittedName>
</protein>
<dbReference type="OrthoDB" id="5562676at2759"/>
<evidence type="ECO:0000256" key="1">
    <source>
        <dbReference type="SAM" id="Phobius"/>
    </source>
</evidence>
<evidence type="ECO:0000313" key="3">
    <source>
        <dbReference type="Proteomes" id="UP000769528"/>
    </source>
</evidence>
<dbReference type="PANTHER" id="PTHR28062">
    <property type="entry name" value="K+-H+ EXCHANGE-LIKE PROTEIN"/>
    <property type="match status" value="1"/>
</dbReference>
<dbReference type="GO" id="GO:0006813">
    <property type="term" value="P:potassium ion transport"/>
    <property type="evidence" value="ECO:0007669"/>
    <property type="project" value="TreeGrafter"/>
</dbReference>
<name>A0A9P8PQ48_9ASCO</name>
<gene>
    <name evidence="2" type="ORF">WICMUC_002323</name>
</gene>
<keyword evidence="1" id="KW-0812">Transmembrane</keyword>
<organism evidence="2 3">
    <name type="scientific">Wickerhamomyces mucosus</name>
    <dbReference type="NCBI Taxonomy" id="1378264"/>
    <lineage>
        <taxon>Eukaryota</taxon>
        <taxon>Fungi</taxon>
        <taxon>Dikarya</taxon>
        <taxon>Ascomycota</taxon>
        <taxon>Saccharomycotina</taxon>
        <taxon>Saccharomycetes</taxon>
        <taxon>Phaffomycetales</taxon>
        <taxon>Wickerhamomycetaceae</taxon>
        <taxon>Wickerhamomyces</taxon>
    </lineage>
</organism>
<keyword evidence="3" id="KW-1185">Reference proteome</keyword>
<accession>A0A9P8PQ48</accession>